<dbReference type="Gene3D" id="2.40.50.140">
    <property type="entry name" value="Nucleic acid-binding proteins"/>
    <property type="match status" value="1"/>
</dbReference>
<keyword evidence="4" id="KW-1185">Reference proteome</keyword>
<dbReference type="Proteomes" id="UP000289497">
    <property type="component" value="Chromosome"/>
</dbReference>
<dbReference type="Pfam" id="PF00436">
    <property type="entry name" value="SSB"/>
    <property type="match status" value="1"/>
</dbReference>
<dbReference type="EMBL" id="LR215039">
    <property type="protein sequence ID" value="VEU75889.1"/>
    <property type="molecule type" value="Genomic_DNA"/>
</dbReference>
<evidence type="ECO:0000256" key="2">
    <source>
        <dbReference type="PROSITE-ProRule" id="PRU00252"/>
    </source>
</evidence>
<reference evidence="3 4" key="1">
    <citation type="submission" date="2019-01" db="EMBL/GenBank/DDBJ databases">
        <authorList>
            <consortium name="Pathogen Informatics"/>
        </authorList>
    </citation>
    <scope>NUCLEOTIDE SEQUENCE [LARGE SCALE GENOMIC DNA]</scope>
    <source>
        <strain evidence="3 4">NCTC10179</strain>
    </source>
</reference>
<dbReference type="GO" id="GO:0003697">
    <property type="term" value="F:single-stranded DNA binding"/>
    <property type="evidence" value="ECO:0007669"/>
    <property type="project" value="InterPro"/>
</dbReference>
<dbReference type="InterPro" id="IPR000424">
    <property type="entry name" value="Primosome_PriB/ssb"/>
</dbReference>
<proteinExistence type="predicted"/>
<dbReference type="InterPro" id="IPR012340">
    <property type="entry name" value="NA-bd_OB-fold"/>
</dbReference>
<accession>A0A449B5P4</accession>
<protein>
    <submittedName>
        <fullName evidence="3">Single strand binding protein</fullName>
    </submittedName>
</protein>
<dbReference type="SUPFAM" id="SSF50249">
    <property type="entry name" value="Nucleic acid-binding proteins"/>
    <property type="match status" value="1"/>
</dbReference>
<sequence>MNKTFLLGRISSPIFYAKTFNRIDHARFWMRVSDRGQRDDFIPIICWNKTAAFVRDFLTKNSLIYLEGQIVEAKYFADRQDNINVAFVVEATTIKAFSFREENSMRPIFINVDVVDPFLYQKFDFHLDNSTKETFKLPKKGEN</sequence>
<evidence type="ECO:0000313" key="3">
    <source>
        <dbReference type="EMBL" id="VEU75889.1"/>
    </source>
</evidence>
<dbReference type="AlphaFoldDB" id="A0A449B5P4"/>
<organism evidence="3 4">
    <name type="scientific">Mycoplasmopsis columboralis</name>
    <dbReference type="NCBI Taxonomy" id="171282"/>
    <lineage>
        <taxon>Bacteria</taxon>
        <taxon>Bacillati</taxon>
        <taxon>Mycoplasmatota</taxon>
        <taxon>Mycoplasmoidales</taxon>
        <taxon>Metamycoplasmataceae</taxon>
        <taxon>Mycoplasmopsis</taxon>
    </lineage>
</organism>
<dbReference type="OrthoDB" id="9809878at2"/>
<gene>
    <name evidence="3" type="primary">ssb_2</name>
    <name evidence="3" type="ORF">NCTC10179_00045</name>
</gene>
<dbReference type="KEGG" id="mcou:NCTC10179_00045"/>
<dbReference type="PROSITE" id="PS50935">
    <property type="entry name" value="SSB"/>
    <property type="match status" value="1"/>
</dbReference>
<evidence type="ECO:0000313" key="4">
    <source>
        <dbReference type="Proteomes" id="UP000289497"/>
    </source>
</evidence>
<evidence type="ECO:0000256" key="1">
    <source>
        <dbReference type="ARBA" id="ARBA00023125"/>
    </source>
</evidence>
<keyword evidence="1 2" id="KW-0238">DNA-binding</keyword>
<dbReference type="RefSeq" id="WP_036434079.1">
    <property type="nucleotide sequence ID" value="NZ_LR215039.1"/>
</dbReference>
<name>A0A449B5P4_9BACT</name>